<dbReference type="SUPFAM" id="SSF53098">
    <property type="entry name" value="Ribonuclease H-like"/>
    <property type="match status" value="1"/>
</dbReference>
<dbReference type="AlphaFoldDB" id="A0A433RSP4"/>
<feature type="binding site" evidence="6">
    <location>
        <begin position="282"/>
        <end position="289"/>
    </location>
    <ligand>
        <name>ATP</name>
        <dbReference type="ChEBI" id="CHEBI:30616"/>
    </ligand>
</feature>
<dbReference type="GO" id="GO:0005524">
    <property type="term" value="F:ATP binding"/>
    <property type="evidence" value="ECO:0007669"/>
    <property type="project" value="UniProtKB-UniRule"/>
</dbReference>
<dbReference type="InterPro" id="IPR012337">
    <property type="entry name" value="RNaseH-like_sf"/>
</dbReference>
<gene>
    <name evidence="6 7" type="primary">dinG</name>
    <name evidence="9" type="ORF">QI30_09490</name>
</gene>
<dbReference type="HAMAP" id="MF_02206">
    <property type="entry name" value="DinG_exonucl"/>
    <property type="match status" value="1"/>
</dbReference>
<dbReference type="SMART" id="SM00491">
    <property type="entry name" value="HELICc2"/>
    <property type="match status" value="1"/>
</dbReference>
<dbReference type="Pfam" id="PF00929">
    <property type="entry name" value="RNase_T"/>
    <property type="match status" value="1"/>
</dbReference>
<dbReference type="InterPro" id="IPR013520">
    <property type="entry name" value="Ribonucl_H"/>
</dbReference>
<dbReference type="InterPro" id="IPR006054">
    <property type="entry name" value="DnaQ"/>
</dbReference>
<organism evidence="9 10">
    <name type="scientific">Candidatus Kurthia intestinigallinarum</name>
    <dbReference type="NCBI Taxonomy" id="1562256"/>
    <lineage>
        <taxon>Bacteria</taxon>
        <taxon>Bacillati</taxon>
        <taxon>Bacillota</taxon>
        <taxon>Bacilli</taxon>
        <taxon>Bacillales</taxon>
        <taxon>Caryophanaceae</taxon>
        <taxon>Kurthia</taxon>
    </lineage>
</organism>
<evidence type="ECO:0000313" key="10">
    <source>
        <dbReference type="Proteomes" id="UP000288623"/>
    </source>
</evidence>
<dbReference type="EMBL" id="JTFC01000031">
    <property type="protein sequence ID" value="RUS55174.1"/>
    <property type="molecule type" value="Genomic_DNA"/>
</dbReference>
<dbReference type="PANTHER" id="PTHR11472">
    <property type="entry name" value="DNA REPAIR DEAD HELICASE RAD3/XP-D SUBFAMILY MEMBER"/>
    <property type="match status" value="1"/>
</dbReference>
<dbReference type="GO" id="GO:0008408">
    <property type="term" value="F:3'-5' exonuclease activity"/>
    <property type="evidence" value="ECO:0007669"/>
    <property type="project" value="UniProtKB-UniRule"/>
</dbReference>
<evidence type="ECO:0000256" key="3">
    <source>
        <dbReference type="ARBA" id="ARBA00022801"/>
    </source>
</evidence>
<feature type="domain" description="Helicase ATP-binding" evidence="8">
    <location>
        <begin position="247"/>
        <end position="526"/>
    </location>
</feature>
<dbReference type="GO" id="GO:0016818">
    <property type="term" value="F:hydrolase activity, acting on acid anhydrides, in phosphorus-containing anhydrides"/>
    <property type="evidence" value="ECO:0007669"/>
    <property type="project" value="InterPro"/>
</dbReference>
<dbReference type="SUPFAM" id="SSF52540">
    <property type="entry name" value="P-loop containing nucleoside triphosphate hydrolases"/>
    <property type="match status" value="1"/>
</dbReference>
<dbReference type="PANTHER" id="PTHR11472:SF34">
    <property type="entry name" value="REGULATOR OF TELOMERE ELONGATION HELICASE 1"/>
    <property type="match status" value="1"/>
</dbReference>
<evidence type="ECO:0000259" key="8">
    <source>
        <dbReference type="PROSITE" id="PS51193"/>
    </source>
</evidence>
<dbReference type="OrthoDB" id="9803913at2"/>
<dbReference type="Proteomes" id="UP000288623">
    <property type="component" value="Unassembled WGS sequence"/>
</dbReference>
<accession>A0A433RSP4</accession>
<keyword evidence="3 6" id="KW-0378">Hydrolase</keyword>
<keyword evidence="10" id="KW-1185">Reference proteome</keyword>
<evidence type="ECO:0000256" key="1">
    <source>
        <dbReference type="ARBA" id="ARBA00022722"/>
    </source>
</evidence>
<dbReference type="GO" id="GO:0003887">
    <property type="term" value="F:DNA-directed DNA polymerase activity"/>
    <property type="evidence" value="ECO:0007669"/>
    <property type="project" value="InterPro"/>
</dbReference>
<dbReference type="InterPro" id="IPR006310">
    <property type="entry name" value="DinG"/>
</dbReference>
<evidence type="ECO:0000256" key="6">
    <source>
        <dbReference type="HAMAP-Rule" id="MF_02206"/>
    </source>
</evidence>
<evidence type="ECO:0000256" key="5">
    <source>
        <dbReference type="ARBA" id="ARBA00022840"/>
    </source>
</evidence>
<dbReference type="InterPro" id="IPR011545">
    <property type="entry name" value="DEAD/DEAH_box_helicase_dom"/>
</dbReference>
<dbReference type="GO" id="GO:0003678">
    <property type="term" value="F:DNA helicase activity"/>
    <property type="evidence" value="ECO:0007669"/>
    <property type="project" value="TreeGrafter"/>
</dbReference>
<dbReference type="SMART" id="SM00479">
    <property type="entry name" value="EXOIII"/>
    <property type="match status" value="1"/>
</dbReference>
<feature type="short sequence motif" description="DEAH box" evidence="6">
    <location>
        <begin position="459"/>
        <end position="462"/>
    </location>
</feature>
<dbReference type="RefSeq" id="WP_126990657.1">
    <property type="nucleotide sequence ID" value="NZ_JTFC01000031.1"/>
</dbReference>
<dbReference type="InterPro" id="IPR006555">
    <property type="entry name" value="ATP-dep_Helicase_C"/>
</dbReference>
<dbReference type="GO" id="GO:0003677">
    <property type="term" value="F:DNA binding"/>
    <property type="evidence" value="ECO:0007669"/>
    <property type="project" value="InterPro"/>
</dbReference>
<dbReference type="InterPro" id="IPR045028">
    <property type="entry name" value="DinG/Rad3-like"/>
</dbReference>
<name>A0A433RSP4_9BACL</name>
<dbReference type="Gene3D" id="3.40.50.300">
    <property type="entry name" value="P-loop containing nucleotide triphosphate hydrolases"/>
    <property type="match status" value="2"/>
</dbReference>
<protein>
    <recommendedName>
        <fullName evidence="6 7">3'-5' exonuclease DinG</fullName>
        <ecNumber evidence="6 7">3.1.-.-</ecNumber>
    </recommendedName>
</protein>
<evidence type="ECO:0000256" key="2">
    <source>
        <dbReference type="ARBA" id="ARBA00022741"/>
    </source>
</evidence>
<dbReference type="NCBIfam" id="TIGR01407">
    <property type="entry name" value="dinG_rel"/>
    <property type="match status" value="1"/>
</dbReference>
<dbReference type="InterPro" id="IPR036397">
    <property type="entry name" value="RNaseH_sf"/>
</dbReference>
<dbReference type="Pfam" id="PF00270">
    <property type="entry name" value="DEAD"/>
    <property type="match status" value="1"/>
</dbReference>
<keyword evidence="5 6" id="KW-0067">ATP-binding</keyword>
<comment type="function">
    <text evidence="6 7">3'-5' exonuclease.</text>
</comment>
<dbReference type="GO" id="GO:0006260">
    <property type="term" value="P:DNA replication"/>
    <property type="evidence" value="ECO:0007669"/>
    <property type="project" value="InterPro"/>
</dbReference>
<evidence type="ECO:0000256" key="4">
    <source>
        <dbReference type="ARBA" id="ARBA00022839"/>
    </source>
</evidence>
<dbReference type="Gene3D" id="3.30.420.10">
    <property type="entry name" value="Ribonuclease H-like superfamily/Ribonuclease H"/>
    <property type="match status" value="1"/>
</dbReference>
<dbReference type="EC" id="3.1.-.-" evidence="6 7"/>
<evidence type="ECO:0000313" key="9">
    <source>
        <dbReference type="EMBL" id="RUS55174.1"/>
    </source>
</evidence>
<dbReference type="CDD" id="cd06127">
    <property type="entry name" value="DEDDh"/>
    <property type="match status" value="1"/>
</dbReference>
<dbReference type="FunFam" id="3.30.420.10:FF:000045">
    <property type="entry name" value="3'-5' exonuclease DinG"/>
    <property type="match status" value="1"/>
</dbReference>
<keyword evidence="1 6" id="KW-0540">Nuclease</keyword>
<dbReference type="Pfam" id="PF13307">
    <property type="entry name" value="Helicase_C_2"/>
    <property type="match status" value="1"/>
</dbReference>
<keyword evidence="2 6" id="KW-0547">Nucleotide-binding</keyword>
<keyword evidence="4 6" id="KW-0269">Exonuclease</keyword>
<dbReference type="InterPro" id="IPR027417">
    <property type="entry name" value="P-loop_NTPase"/>
</dbReference>
<dbReference type="PROSITE" id="PS51193">
    <property type="entry name" value="HELICASE_ATP_BIND_2"/>
    <property type="match status" value="1"/>
</dbReference>
<comment type="similarity">
    <text evidence="6 7">Belongs to the helicase family. DinG subfamily. Type 2 sub-subfamily.</text>
</comment>
<evidence type="ECO:0000256" key="7">
    <source>
        <dbReference type="RuleBase" id="RU364106"/>
    </source>
</evidence>
<sequence length="927" mass="106077">MESQTYAVVDLETTGHSSKQGDRIIQIAIVFMKDWQVVDTYTKFVNPEQNIPSFIEDLTDISNADVAHALPFQDIAYDVYEKLQGTVFVAHNIDFDLPFLQSEFTRCGIPLWQGKSLDTVELAKILFPTSYSYKLQDLALELGIIHQKAHRADDDALATAYLLKACYDKMLQLPLRVLEQLHKRSFKAKTNISALLFDVIREKRQGTKKPIGYTIYRGVTLKEQVPVVKEQVKKCSYPASLEAKKTLFEAQFERFEIRDGQFRMMDSVWNSLNNRQEVLMEASTGIGKTLAYLIPAMIYTARHDGKMVISTYTSHLQEQLLMEELPKAEAIIGMKANIAVLKGMKHYVDIDRFSDMVQVFDDSYDENFAKMQFITWLAETTSGDLTELNLSGGGHLFLEKVRRSDTTKDTRRKGAFDFYLAALEQCKSADLIVTNHAMVVADLQRSEPILNNIDGWIIDEAHQMVQAAMVREETVFLYREWKYVLGQLGSMSQRTLEHDFYARIESSGRVHIRKVLECQQYFGNMLDSFERAMKQMTKYLNLPAGVTRSMKYTFLWQDVQIEQLLLREVSQHLGRFLASAKQLTTVYLQQVDELPLSQQATLDDWHYWLDELALKHAEWDALFLQQRRAETMWLELDARSLPGSIQIMKKPLSIKRTVMSVFDKFRGKMGIVWASGTLTAPENTRFIANQLGIDASVPLYQFQAPASYYEGAQVYIVDDMPDIKGVSQMIYIEHVAQAIVETVLATNGRCFVLFTSQEMLKKTVMLIQETDQLEEFMLFAQGVSSGSRMKLLKMFQKFERSVLFGTNSFWEGVDVPGDALSAVIVVRLPFTSPNEPVFKAKADALQAKGMNSFYKLSLPEAIIRFKQGFGRLIRSSHDKGAFIILDRRIETKSYGHQFLDALPNVPVEKVPLGDMVLQLEHWYNDEV</sequence>
<dbReference type="NCBIfam" id="TIGR00573">
    <property type="entry name" value="dnaq"/>
    <property type="match status" value="1"/>
</dbReference>
<reference evidence="9 10" key="1">
    <citation type="submission" date="2014-11" db="EMBL/GenBank/DDBJ databases">
        <title>Genome sequence and analysis of novel Kurthia sp.</title>
        <authorList>
            <person name="Lawson J.N."/>
            <person name="Gonzalez J.E."/>
            <person name="Rinauldi L."/>
            <person name="Xuan Z."/>
            <person name="Firman A."/>
            <person name="Shaddox L."/>
            <person name="Trudeau A."/>
            <person name="Shah S."/>
            <person name="Reiman D."/>
        </authorList>
    </citation>
    <scope>NUCLEOTIDE SEQUENCE [LARGE SCALE GENOMIC DNA]</scope>
    <source>
        <strain evidence="9 10">3B1D</strain>
    </source>
</reference>
<proteinExistence type="inferred from homology"/>
<comment type="caution">
    <text evidence="9">The sequence shown here is derived from an EMBL/GenBank/DDBJ whole genome shotgun (WGS) entry which is preliminary data.</text>
</comment>
<dbReference type="InterPro" id="IPR014013">
    <property type="entry name" value="Helic_SF1/SF2_ATP-bd_DinG/Rad3"/>
</dbReference>
<dbReference type="NCBIfam" id="NF005981">
    <property type="entry name" value="PRK08074.1"/>
    <property type="match status" value="1"/>
</dbReference>